<keyword evidence="2" id="KW-1133">Transmembrane helix</keyword>
<organism evidence="3 4">
    <name type="scientific">Canavalia gladiata</name>
    <name type="common">Sword bean</name>
    <name type="synonym">Dolichos gladiatus</name>
    <dbReference type="NCBI Taxonomy" id="3824"/>
    <lineage>
        <taxon>Eukaryota</taxon>
        <taxon>Viridiplantae</taxon>
        <taxon>Streptophyta</taxon>
        <taxon>Embryophyta</taxon>
        <taxon>Tracheophyta</taxon>
        <taxon>Spermatophyta</taxon>
        <taxon>Magnoliopsida</taxon>
        <taxon>eudicotyledons</taxon>
        <taxon>Gunneridae</taxon>
        <taxon>Pentapetalae</taxon>
        <taxon>rosids</taxon>
        <taxon>fabids</taxon>
        <taxon>Fabales</taxon>
        <taxon>Fabaceae</taxon>
        <taxon>Papilionoideae</taxon>
        <taxon>50 kb inversion clade</taxon>
        <taxon>NPAAA clade</taxon>
        <taxon>indigoferoid/millettioid clade</taxon>
        <taxon>Phaseoleae</taxon>
        <taxon>Canavalia</taxon>
    </lineage>
</organism>
<dbReference type="EMBL" id="JAYMYQ010000005">
    <property type="protein sequence ID" value="KAK7331011.1"/>
    <property type="molecule type" value="Genomic_DNA"/>
</dbReference>
<evidence type="ECO:0000256" key="2">
    <source>
        <dbReference type="SAM" id="Phobius"/>
    </source>
</evidence>
<dbReference type="Proteomes" id="UP001367508">
    <property type="component" value="Unassembled WGS sequence"/>
</dbReference>
<evidence type="ECO:0000313" key="3">
    <source>
        <dbReference type="EMBL" id="KAK7331011.1"/>
    </source>
</evidence>
<feature type="transmembrane region" description="Helical" evidence="2">
    <location>
        <begin position="101"/>
        <end position="120"/>
    </location>
</feature>
<accession>A0AAN9QDA2</accession>
<evidence type="ECO:0000313" key="4">
    <source>
        <dbReference type="Proteomes" id="UP001367508"/>
    </source>
</evidence>
<feature type="compositionally biased region" description="Basic and acidic residues" evidence="1">
    <location>
        <begin position="67"/>
        <end position="88"/>
    </location>
</feature>
<feature type="region of interest" description="Disordered" evidence="1">
    <location>
        <begin position="66"/>
        <end position="88"/>
    </location>
</feature>
<name>A0AAN9QDA2_CANGL</name>
<proteinExistence type="predicted"/>
<evidence type="ECO:0000256" key="1">
    <source>
        <dbReference type="SAM" id="MobiDB-lite"/>
    </source>
</evidence>
<comment type="caution">
    <text evidence="3">The sequence shown here is derived from an EMBL/GenBank/DDBJ whole genome shotgun (WGS) entry which is preliminary data.</text>
</comment>
<sequence>MREPFKEVRLLGVSASVVVLFHLYATGCPWETVAFGFGIQLKGKVKLRRLGERVGDVDVNGTVPEVNVDKEDAENQKSEKTTRSVAGSERESLLLSCQSSLYSLPASIVFIHIHLSLYLVKRNRDDGNAFMR</sequence>
<protein>
    <submittedName>
        <fullName evidence="3">Uncharacterized protein</fullName>
    </submittedName>
</protein>
<gene>
    <name evidence="3" type="ORF">VNO77_25220</name>
</gene>
<keyword evidence="4" id="KW-1185">Reference proteome</keyword>
<reference evidence="3 4" key="1">
    <citation type="submission" date="2024-01" db="EMBL/GenBank/DDBJ databases">
        <title>The genomes of 5 underutilized Papilionoideae crops provide insights into root nodulation and disease resistanc.</title>
        <authorList>
            <person name="Jiang F."/>
        </authorList>
    </citation>
    <scope>NUCLEOTIDE SEQUENCE [LARGE SCALE GENOMIC DNA]</scope>
    <source>
        <strain evidence="3">LVBAO_FW01</strain>
        <tissue evidence="3">Leaves</tissue>
    </source>
</reference>
<dbReference type="AlphaFoldDB" id="A0AAN9QDA2"/>
<keyword evidence="2" id="KW-0812">Transmembrane</keyword>
<keyword evidence="2" id="KW-0472">Membrane</keyword>